<accession>A0A4U5WQG0</accession>
<proteinExistence type="predicted"/>
<evidence type="ECO:0000313" key="1">
    <source>
        <dbReference type="EMBL" id="TKT03581.1"/>
    </source>
</evidence>
<dbReference type="AlphaFoldDB" id="A0A4U5WQG0"/>
<comment type="caution">
    <text evidence="1">The sequence shown here is derived from an EMBL/GenBank/DDBJ whole genome shotgun (WGS) entry which is preliminary data.</text>
</comment>
<keyword evidence="2" id="KW-1185">Reference proteome</keyword>
<evidence type="ECO:0000313" key="2">
    <source>
        <dbReference type="Proteomes" id="UP000305929"/>
    </source>
</evidence>
<dbReference type="RefSeq" id="WP_137309428.1">
    <property type="nucleotide sequence ID" value="NZ_SZNQ01000001.1"/>
</dbReference>
<dbReference type="OrthoDB" id="4255520at2"/>
<dbReference type="Proteomes" id="UP000305929">
    <property type="component" value="Unassembled WGS sequence"/>
</dbReference>
<dbReference type="EMBL" id="SZNQ01000001">
    <property type="protein sequence ID" value="TKT03581.1"/>
    <property type="molecule type" value="Genomic_DNA"/>
</dbReference>
<sequence>MSGTQPVTVGPPSSEGGRPVYIRGVPVGRAHGLWDLVVFLHRADLREGLADEDQIAASPLIKWLGGGADQWEP</sequence>
<protein>
    <submittedName>
        <fullName evidence="1">Uncharacterized protein</fullName>
    </submittedName>
</protein>
<organism evidence="1 2">
    <name type="scientific">Streptomyces lasalocidi</name>
    <name type="common">Streptomyces lasaliensis</name>
    <dbReference type="NCBI Taxonomy" id="324833"/>
    <lineage>
        <taxon>Bacteria</taxon>
        <taxon>Bacillati</taxon>
        <taxon>Actinomycetota</taxon>
        <taxon>Actinomycetes</taxon>
        <taxon>Kitasatosporales</taxon>
        <taxon>Streptomycetaceae</taxon>
        <taxon>Streptomyces</taxon>
    </lineage>
</organism>
<gene>
    <name evidence="1" type="ORF">E4U91_28205</name>
</gene>
<reference evidence="1 2" key="1">
    <citation type="submission" date="2019-04" db="EMBL/GenBank/DDBJ databases">
        <title>Streptomyces lasaliensis sp. nov., an Actinomycete isolated from soil which produces the polyether antibiotic lasalocid.</title>
        <authorList>
            <person name="Erwin G."/>
            <person name="Haber C."/>
        </authorList>
    </citation>
    <scope>NUCLEOTIDE SEQUENCE [LARGE SCALE GENOMIC DNA]</scope>
    <source>
        <strain evidence="1 2">X-537</strain>
    </source>
</reference>
<name>A0A4U5WQG0_STRLS</name>